<dbReference type="RefSeq" id="XP_001415850.1">
    <property type="nucleotide sequence ID" value="XM_001415813.1"/>
</dbReference>
<feature type="non-terminal residue" evidence="1">
    <location>
        <position position="1"/>
    </location>
</feature>
<dbReference type="EMBL" id="CP000581">
    <property type="protein sequence ID" value="ABO94142.1"/>
    <property type="molecule type" value="Genomic_DNA"/>
</dbReference>
<evidence type="ECO:0000313" key="1">
    <source>
        <dbReference type="EMBL" id="ABO94142.1"/>
    </source>
</evidence>
<evidence type="ECO:0000313" key="2">
    <source>
        <dbReference type="Proteomes" id="UP000001568"/>
    </source>
</evidence>
<dbReference type="GeneID" id="5000004"/>
<dbReference type="HOGENOM" id="CLU_2489996_0_0_1"/>
<keyword evidence="2" id="KW-1185">Reference proteome</keyword>
<protein>
    <recommendedName>
        <fullName evidence="3">DUF4352 domain-containing protein</fullName>
    </recommendedName>
</protein>
<name>A4RR75_OSTLU</name>
<dbReference type="AlphaFoldDB" id="A4RR75"/>
<dbReference type="Proteomes" id="UP000001568">
    <property type="component" value="Chromosome 1"/>
</dbReference>
<dbReference type="OrthoDB" id="497228at2759"/>
<accession>A4RR75</accession>
<feature type="non-terminal residue" evidence="1">
    <location>
        <position position="87"/>
    </location>
</feature>
<reference evidence="1 2" key="1">
    <citation type="journal article" date="2007" name="Proc. Natl. Acad. Sci. U.S.A.">
        <title>The tiny eukaryote Ostreococcus provides genomic insights into the paradox of plankton speciation.</title>
        <authorList>
            <person name="Palenik B."/>
            <person name="Grimwood J."/>
            <person name="Aerts A."/>
            <person name="Rouze P."/>
            <person name="Salamov A."/>
            <person name="Putnam N."/>
            <person name="Dupont C."/>
            <person name="Jorgensen R."/>
            <person name="Derelle E."/>
            <person name="Rombauts S."/>
            <person name="Zhou K."/>
            <person name="Otillar R."/>
            <person name="Merchant S.S."/>
            <person name="Podell S."/>
            <person name="Gaasterland T."/>
            <person name="Napoli C."/>
            <person name="Gendler K."/>
            <person name="Manuell A."/>
            <person name="Tai V."/>
            <person name="Vallon O."/>
            <person name="Piganeau G."/>
            <person name="Jancek S."/>
            <person name="Heijde M."/>
            <person name="Jabbari K."/>
            <person name="Bowler C."/>
            <person name="Lohr M."/>
            <person name="Robbens S."/>
            <person name="Werner G."/>
            <person name="Dubchak I."/>
            <person name="Pazour G.J."/>
            <person name="Ren Q."/>
            <person name="Paulsen I."/>
            <person name="Delwiche C."/>
            <person name="Schmutz J."/>
            <person name="Rokhsar D."/>
            <person name="Van de Peer Y."/>
            <person name="Moreau H."/>
            <person name="Grigoriev I.V."/>
        </authorList>
    </citation>
    <scope>NUCLEOTIDE SEQUENCE [LARGE SCALE GENOMIC DNA]</scope>
    <source>
        <strain evidence="1 2">CCE9901</strain>
    </source>
</reference>
<dbReference type="KEGG" id="olu:OSTLU_10572"/>
<gene>
    <name evidence="1" type="ORF">OSTLU_10572</name>
</gene>
<dbReference type="Gramene" id="ABO94142">
    <property type="protein sequence ID" value="ABO94142"/>
    <property type="gene ID" value="OSTLU_10572"/>
</dbReference>
<evidence type="ECO:0008006" key="3">
    <source>
        <dbReference type="Google" id="ProtNLM"/>
    </source>
</evidence>
<proteinExistence type="predicted"/>
<organism evidence="1 2">
    <name type="scientific">Ostreococcus lucimarinus (strain CCE9901)</name>
    <dbReference type="NCBI Taxonomy" id="436017"/>
    <lineage>
        <taxon>Eukaryota</taxon>
        <taxon>Viridiplantae</taxon>
        <taxon>Chlorophyta</taxon>
        <taxon>Mamiellophyceae</taxon>
        <taxon>Mamiellales</taxon>
        <taxon>Bathycoccaceae</taxon>
        <taxon>Ostreococcus</taxon>
    </lineage>
</organism>
<sequence length="87" mass="9145">GGVPGSGTYKAKCILLSFKALNPTKDVVYNADVFGSVKDQANDDVLNSGRIGSIKELQPGENDARLELTVGASQPLPLKLKAFKGRG</sequence>
<dbReference type="STRING" id="436017.A4RR75"/>